<keyword evidence="1" id="KW-0449">Lipoprotein</keyword>
<dbReference type="Gene3D" id="2.40.128.20">
    <property type="match status" value="2"/>
</dbReference>
<evidence type="ECO:0000313" key="1">
    <source>
        <dbReference type="EMBL" id="KOB68468.1"/>
    </source>
</evidence>
<organism evidence="1 2">
    <name type="scientific">Operophtera brumata</name>
    <name type="common">Winter moth</name>
    <name type="synonym">Phalaena brumata</name>
    <dbReference type="NCBI Taxonomy" id="104452"/>
    <lineage>
        <taxon>Eukaryota</taxon>
        <taxon>Metazoa</taxon>
        <taxon>Ecdysozoa</taxon>
        <taxon>Arthropoda</taxon>
        <taxon>Hexapoda</taxon>
        <taxon>Insecta</taxon>
        <taxon>Pterygota</taxon>
        <taxon>Neoptera</taxon>
        <taxon>Endopterygota</taxon>
        <taxon>Lepidoptera</taxon>
        <taxon>Glossata</taxon>
        <taxon>Ditrysia</taxon>
        <taxon>Geometroidea</taxon>
        <taxon>Geometridae</taxon>
        <taxon>Larentiinae</taxon>
        <taxon>Operophtera</taxon>
    </lineage>
</organism>
<protein>
    <submittedName>
        <fullName evidence="1">Putative apolipoprotein D</fullName>
    </submittedName>
</protein>
<sequence length="126" mass="14091">MPYIIGRLLPGAGLYNVLFTDYSHFAIVWSCTSLSLAHAAQQPHALHHRAAAYNVLFTDYSHFAIVWSCTSLSLAHADRIWVLGRERELEAPVRAQIYSIMTALGLDPDRLILSKNNNCKGPEIIN</sequence>
<dbReference type="GO" id="GO:0006629">
    <property type="term" value="P:lipid metabolic process"/>
    <property type="evidence" value="ECO:0007669"/>
    <property type="project" value="TreeGrafter"/>
</dbReference>
<dbReference type="SUPFAM" id="SSF50814">
    <property type="entry name" value="Lipocalins"/>
    <property type="match status" value="2"/>
</dbReference>
<dbReference type="InterPro" id="IPR012674">
    <property type="entry name" value="Calycin"/>
</dbReference>
<dbReference type="PANTHER" id="PTHR10612">
    <property type="entry name" value="APOLIPOPROTEIN D"/>
    <property type="match status" value="1"/>
</dbReference>
<dbReference type="PANTHER" id="PTHR10612:SF41">
    <property type="entry name" value="GLIAL LAZARILLO, ISOFORM A"/>
    <property type="match status" value="1"/>
</dbReference>
<reference evidence="1 2" key="1">
    <citation type="journal article" date="2015" name="Genome Biol. Evol.">
        <title>The genome of winter moth (Operophtera brumata) provides a genomic perspective on sexual dimorphism and phenology.</title>
        <authorList>
            <person name="Derks M.F."/>
            <person name="Smit S."/>
            <person name="Salis L."/>
            <person name="Schijlen E."/>
            <person name="Bossers A."/>
            <person name="Mateman C."/>
            <person name="Pijl A.S."/>
            <person name="de Ridder D."/>
            <person name="Groenen M.A."/>
            <person name="Visser M.E."/>
            <person name="Megens H.J."/>
        </authorList>
    </citation>
    <scope>NUCLEOTIDE SEQUENCE [LARGE SCALE GENOMIC DNA]</scope>
    <source>
        <strain evidence="1">WM2013NL</strain>
        <tissue evidence="1">Head and thorax</tissue>
    </source>
</reference>
<comment type="caution">
    <text evidence="1">The sequence shown here is derived from an EMBL/GenBank/DDBJ whole genome shotgun (WGS) entry which is preliminary data.</text>
</comment>
<name>A0A0L7KYW7_OPEBR</name>
<gene>
    <name evidence="1" type="ORF">OBRU01_11257</name>
</gene>
<dbReference type="EMBL" id="JTDY01004200">
    <property type="protein sequence ID" value="KOB68468.1"/>
    <property type="molecule type" value="Genomic_DNA"/>
</dbReference>
<evidence type="ECO:0000313" key="2">
    <source>
        <dbReference type="Proteomes" id="UP000037510"/>
    </source>
</evidence>
<dbReference type="GO" id="GO:0000302">
    <property type="term" value="P:response to reactive oxygen species"/>
    <property type="evidence" value="ECO:0007669"/>
    <property type="project" value="TreeGrafter"/>
</dbReference>
<proteinExistence type="predicted"/>
<keyword evidence="2" id="KW-1185">Reference proteome</keyword>
<dbReference type="AlphaFoldDB" id="A0A0L7KYW7"/>
<accession>A0A0L7KYW7</accession>
<dbReference type="Proteomes" id="UP000037510">
    <property type="component" value="Unassembled WGS sequence"/>
</dbReference>
<dbReference type="GO" id="GO:0005737">
    <property type="term" value="C:cytoplasm"/>
    <property type="evidence" value="ECO:0007669"/>
    <property type="project" value="TreeGrafter"/>
</dbReference>